<reference evidence="1 2" key="1">
    <citation type="submission" date="2019-08" db="EMBL/GenBank/DDBJ databases">
        <authorList>
            <person name="Liang Q."/>
        </authorList>
    </citation>
    <scope>NUCLEOTIDE SEQUENCE [LARGE SCALE GENOMIC DNA]</scope>
    <source>
        <strain evidence="1 2">V1718</strain>
    </source>
</reference>
<evidence type="ECO:0000313" key="1">
    <source>
        <dbReference type="EMBL" id="QED27896.1"/>
    </source>
</evidence>
<dbReference type="AlphaFoldDB" id="A0A5B8XVY0"/>
<dbReference type="RefSeq" id="WP_146959845.1">
    <property type="nucleotide sequence ID" value="NZ_CP042467.1"/>
</dbReference>
<organism evidence="1 2">
    <name type="scientific">Microvenator marinus</name>
    <dbReference type="NCBI Taxonomy" id="2600177"/>
    <lineage>
        <taxon>Bacteria</taxon>
        <taxon>Deltaproteobacteria</taxon>
        <taxon>Bradymonadales</taxon>
        <taxon>Microvenatoraceae</taxon>
        <taxon>Microvenator</taxon>
    </lineage>
</organism>
<accession>A0A5B8XVY0</accession>
<gene>
    <name evidence="1" type="ORF">FRD01_11745</name>
</gene>
<keyword evidence="2" id="KW-1185">Reference proteome</keyword>
<evidence type="ECO:0000313" key="2">
    <source>
        <dbReference type="Proteomes" id="UP000321595"/>
    </source>
</evidence>
<dbReference type="EMBL" id="CP042467">
    <property type="protein sequence ID" value="QED27896.1"/>
    <property type="molecule type" value="Genomic_DNA"/>
</dbReference>
<proteinExistence type="predicted"/>
<dbReference type="KEGG" id="bbae:FRD01_11745"/>
<name>A0A5B8XVY0_9DELT</name>
<protein>
    <submittedName>
        <fullName evidence="1">Uncharacterized protein</fullName>
    </submittedName>
</protein>
<dbReference type="Proteomes" id="UP000321595">
    <property type="component" value="Chromosome"/>
</dbReference>
<sequence>MSVMEFIKDVVRTAEETRLPWTRTGSSGQFICEFQDVVLSINKERVNPLYENYTLTMVDLDSGEPDIRVSTTEFPDVHEQLQRLYKHALEEVSAPPEAQQKLLERLKRAKEK</sequence>